<keyword evidence="2" id="KW-1185">Reference proteome</keyword>
<dbReference type="STRING" id="404380.Gbem_4126"/>
<proteinExistence type="predicted"/>
<protein>
    <submittedName>
        <fullName evidence="1">Uncharacterized protein</fullName>
    </submittedName>
</protein>
<dbReference type="KEGG" id="gbm:Gbem_4126"/>
<name>E1P6C8_CITBB</name>
<evidence type="ECO:0000313" key="2">
    <source>
        <dbReference type="Proteomes" id="UP000008825"/>
    </source>
</evidence>
<reference evidence="1 2" key="1">
    <citation type="submission" date="2008-07" db="EMBL/GenBank/DDBJ databases">
        <title>Complete sequence of Geobacter bemidjiensis BEM.</title>
        <authorList>
            <consortium name="US DOE Joint Genome Institute"/>
            <person name="Lucas S."/>
            <person name="Copeland A."/>
            <person name="Lapidus A."/>
            <person name="Glavina del Rio T."/>
            <person name="Dalin E."/>
            <person name="Tice H."/>
            <person name="Bruce D."/>
            <person name="Goodwin L."/>
            <person name="Pitluck S."/>
            <person name="Kiss H."/>
            <person name="Brettin T."/>
            <person name="Detter J.C."/>
            <person name="Han C."/>
            <person name="Kuske C.R."/>
            <person name="Schmutz J."/>
            <person name="Larimer F."/>
            <person name="Land M."/>
            <person name="Hauser L."/>
            <person name="Kyrpides N."/>
            <person name="Lykidis A."/>
            <person name="Lovley D."/>
            <person name="Richardson P."/>
        </authorList>
    </citation>
    <scope>NUCLEOTIDE SEQUENCE [LARGE SCALE GENOMIC DNA]</scope>
    <source>
        <strain evidence="2">ATCC BAA-1014 / DSM 16622 / JCM 12645 / Bem</strain>
    </source>
</reference>
<accession>E1P6C8</accession>
<dbReference type="Proteomes" id="UP000008825">
    <property type="component" value="Chromosome"/>
</dbReference>
<dbReference type="AlphaFoldDB" id="E1P6C8"/>
<organism evidence="1 2">
    <name type="scientific">Citrifermentans bemidjiense (strain ATCC BAA-1014 / DSM 16622 / JCM 12645 / Bem)</name>
    <name type="common">Geobacter bemidjiensis</name>
    <dbReference type="NCBI Taxonomy" id="404380"/>
    <lineage>
        <taxon>Bacteria</taxon>
        <taxon>Pseudomonadati</taxon>
        <taxon>Thermodesulfobacteriota</taxon>
        <taxon>Desulfuromonadia</taxon>
        <taxon>Geobacterales</taxon>
        <taxon>Geobacteraceae</taxon>
        <taxon>Citrifermentans</taxon>
    </lineage>
</organism>
<evidence type="ECO:0000313" key="1">
    <source>
        <dbReference type="EMBL" id="ADO00823.1"/>
    </source>
</evidence>
<dbReference type="RefSeq" id="WP_012531426.1">
    <property type="nucleotide sequence ID" value="NC_011146.1"/>
</dbReference>
<dbReference type="EMBL" id="CP001124">
    <property type="protein sequence ID" value="ADO00823.1"/>
    <property type="molecule type" value="Genomic_DNA"/>
</dbReference>
<gene>
    <name evidence="1" type="ordered locus">Gbem_4126</name>
</gene>
<sequence length="50" mass="5634">MAGRKPGQKGTLREYQKYGEDLLAVRYRNNDQGLVIKTVEIIVSISKAEP</sequence>
<dbReference type="HOGENOM" id="CLU_3118262_0_0_7"/>
<reference evidence="1 2" key="2">
    <citation type="journal article" date="2010" name="BMC Genomics">
        <title>The genome of Geobacter bemidjiensis, exemplar for the subsurface clade of Geobacter species that predominate in Fe(III)-reducing subsurface environments.</title>
        <authorList>
            <person name="Aklujkar M."/>
            <person name="Young N.D."/>
            <person name="Holmes D."/>
            <person name="Chavan M."/>
            <person name="Risso C."/>
            <person name="Kiss H.E."/>
            <person name="Han C.S."/>
            <person name="Land M.L."/>
            <person name="Lovley D.R."/>
        </authorList>
    </citation>
    <scope>NUCLEOTIDE SEQUENCE [LARGE SCALE GENOMIC DNA]</scope>
    <source>
        <strain evidence="2">ATCC BAA-1014 / DSM 16622 / JCM 12645 / Bem</strain>
    </source>
</reference>